<protein>
    <recommendedName>
        <fullName evidence="3">Polymerase nucleotidyl transferase domain-containing protein</fullName>
    </recommendedName>
</protein>
<proteinExistence type="predicted"/>
<reference evidence="1 2" key="1">
    <citation type="submission" date="2018-04" db="EMBL/GenBank/DDBJ databases">
        <title>Complete genome sequences of Streptomyces lydicus strain WYEC and characterization of antagonistic properties of biological control agents.</title>
        <authorList>
            <person name="Mariita R.M."/>
            <person name="Sello J.K."/>
        </authorList>
    </citation>
    <scope>NUCLEOTIDE SEQUENCE [LARGE SCALE GENOMIC DNA]</scope>
    <source>
        <strain evidence="1 2">WYEC 108</strain>
    </source>
</reference>
<dbReference type="Proteomes" id="UP000275579">
    <property type="component" value="Chromosome"/>
</dbReference>
<name>A0A3S9Y4Q0_9ACTN</name>
<dbReference type="AlphaFoldDB" id="A0A3S9Y4Q0"/>
<evidence type="ECO:0000313" key="2">
    <source>
        <dbReference type="Proteomes" id="UP000275579"/>
    </source>
</evidence>
<dbReference type="RefSeq" id="WP_127148849.1">
    <property type="nucleotide sequence ID" value="NZ_CP029042.1"/>
</dbReference>
<sequence length="347" mass="38409">MEHTSLLAAFPERHVLEGRLQKFLEERGLDIGDVIGETDQGLGRPALAVAAGSVLAGFGNHRSDLDLLVLVENDQLTRFPIQSHQQGTLIDVNIRQASAVRDRTARLRDSSWPCFTTVTQEAWNHRRRTIKTASRLALGLQLLVTEPWKSWHAGLREPWLARVVEQWWTVEAHRLARAAQLLAGERPMAAAVRGREAVVAALNARAAAAGQIYFTEKWVGEKLKAAGDHESLALLREVLTPPLAPLDRVARCLGLVHELTTPEAPLHTVLRWATGIGTAQLDDRTVVDRWQLRALEIPRTDLPPAETDDILWSGPPDADPPADIKRLFVHDMLWLGVAISQEGASGR</sequence>
<accession>A0A3S9Y4Q0</accession>
<gene>
    <name evidence="1" type="ORF">DDE74_00170</name>
</gene>
<evidence type="ECO:0000313" key="1">
    <source>
        <dbReference type="EMBL" id="AZS69614.1"/>
    </source>
</evidence>
<dbReference type="EMBL" id="CP029042">
    <property type="protein sequence ID" value="AZS69614.1"/>
    <property type="molecule type" value="Genomic_DNA"/>
</dbReference>
<organism evidence="1 2">
    <name type="scientific">Streptomyces lydicus</name>
    <dbReference type="NCBI Taxonomy" id="47763"/>
    <lineage>
        <taxon>Bacteria</taxon>
        <taxon>Bacillati</taxon>
        <taxon>Actinomycetota</taxon>
        <taxon>Actinomycetes</taxon>
        <taxon>Kitasatosporales</taxon>
        <taxon>Streptomycetaceae</taxon>
        <taxon>Streptomyces</taxon>
    </lineage>
</organism>
<evidence type="ECO:0008006" key="3">
    <source>
        <dbReference type="Google" id="ProtNLM"/>
    </source>
</evidence>